<dbReference type="Proteomes" id="UP000002296">
    <property type="component" value="Unassembled WGS sequence"/>
</dbReference>
<protein>
    <submittedName>
        <fullName evidence="3">Mucin-associated surface protein (MASP), putative</fullName>
    </submittedName>
</protein>
<evidence type="ECO:0000256" key="2">
    <source>
        <dbReference type="SAM" id="SignalP"/>
    </source>
</evidence>
<sequence>MAMMMTGRVLLVCALCVLWCSAYGRCTEEESASLSRSGIGDSRTGSGVSGENGVKTDKTKTMKTASEGDSHPSERDMSDGGSFDQAPPDKSMCKEKNDGSTVKPLTTDGEVLLDSQETIATHLKGTDTELADPNINQNHKNPKAIDGIDTQLPGA</sequence>
<keyword evidence="4" id="KW-1185">Reference proteome</keyword>
<proteinExistence type="predicted"/>
<accession>Q4CTF8</accession>
<organism evidence="3 4">
    <name type="scientific">Trypanosoma cruzi (strain CL Brener)</name>
    <dbReference type="NCBI Taxonomy" id="353153"/>
    <lineage>
        <taxon>Eukaryota</taxon>
        <taxon>Discoba</taxon>
        <taxon>Euglenozoa</taxon>
        <taxon>Kinetoplastea</taxon>
        <taxon>Metakinetoplastina</taxon>
        <taxon>Trypanosomatida</taxon>
        <taxon>Trypanosomatidae</taxon>
        <taxon>Trypanosoma</taxon>
        <taxon>Schizotrypanum</taxon>
    </lineage>
</organism>
<comment type="caution">
    <text evidence="3">The sequence shown here is derived from an EMBL/GenBank/DDBJ whole genome shotgun (WGS) entry which is preliminary data.</text>
</comment>
<feature type="region of interest" description="Disordered" evidence="1">
    <location>
        <begin position="123"/>
        <end position="155"/>
    </location>
</feature>
<dbReference type="GeneID" id="3535123"/>
<feature type="region of interest" description="Disordered" evidence="1">
    <location>
        <begin position="31"/>
        <end position="109"/>
    </location>
</feature>
<evidence type="ECO:0000313" key="4">
    <source>
        <dbReference type="Proteomes" id="UP000002296"/>
    </source>
</evidence>
<feature type="compositionally biased region" description="Basic and acidic residues" evidence="1">
    <location>
        <begin position="54"/>
        <end position="78"/>
    </location>
</feature>
<evidence type="ECO:0000313" key="3">
    <source>
        <dbReference type="EMBL" id="EAN83561.1"/>
    </source>
</evidence>
<feature type="chain" id="PRO_5004235572" evidence="2">
    <location>
        <begin position="25"/>
        <end position="155"/>
    </location>
</feature>
<evidence type="ECO:0000256" key="1">
    <source>
        <dbReference type="SAM" id="MobiDB-lite"/>
    </source>
</evidence>
<feature type="non-terminal residue" evidence="3">
    <location>
        <position position="155"/>
    </location>
</feature>
<dbReference type="PaxDb" id="353153-Q4CTF8"/>
<feature type="signal peptide" evidence="2">
    <location>
        <begin position="1"/>
        <end position="24"/>
    </location>
</feature>
<dbReference type="AlphaFoldDB" id="Q4CTF8"/>
<dbReference type="RefSeq" id="XP_805412.1">
    <property type="nucleotide sequence ID" value="XM_800319.1"/>
</dbReference>
<dbReference type="InParanoid" id="Q4CTF8"/>
<reference evidence="3 4" key="1">
    <citation type="journal article" date="2005" name="Science">
        <title>The genome sequence of Trypanosoma cruzi, etiologic agent of Chagas disease.</title>
        <authorList>
            <person name="El-Sayed N.M."/>
            <person name="Myler P.J."/>
            <person name="Bartholomeu D.C."/>
            <person name="Nilsson D."/>
            <person name="Aggarwal G."/>
            <person name="Tran A.N."/>
            <person name="Ghedin E."/>
            <person name="Worthey E.A."/>
            <person name="Delcher A.L."/>
            <person name="Blandin G."/>
            <person name="Westenberger S.J."/>
            <person name="Caler E."/>
            <person name="Cerqueira G.C."/>
            <person name="Branche C."/>
            <person name="Haas B."/>
            <person name="Anupama A."/>
            <person name="Arner E."/>
            <person name="Aslund L."/>
            <person name="Attipoe P."/>
            <person name="Bontempi E."/>
            <person name="Bringaud F."/>
            <person name="Burton P."/>
            <person name="Cadag E."/>
            <person name="Campbell D.A."/>
            <person name="Carrington M."/>
            <person name="Crabtree J."/>
            <person name="Darban H."/>
            <person name="da Silveira J.F."/>
            <person name="de Jong P."/>
            <person name="Edwards K."/>
            <person name="Englund P.T."/>
            <person name="Fazelina G."/>
            <person name="Feldblyum T."/>
            <person name="Ferella M."/>
            <person name="Frasch A.C."/>
            <person name="Gull K."/>
            <person name="Horn D."/>
            <person name="Hou L."/>
            <person name="Huang Y."/>
            <person name="Kindlund E."/>
            <person name="Klingbeil M."/>
            <person name="Kluge S."/>
            <person name="Koo H."/>
            <person name="Lacerda D."/>
            <person name="Levin M.J."/>
            <person name="Lorenzi H."/>
            <person name="Louie T."/>
            <person name="Machado C.R."/>
            <person name="McCulloch R."/>
            <person name="McKenna A."/>
            <person name="Mizuno Y."/>
            <person name="Mottram J.C."/>
            <person name="Nelson S."/>
            <person name="Ochaya S."/>
            <person name="Osoegawa K."/>
            <person name="Pai G."/>
            <person name="Parsons M."/>
            <person name="Pentony M."/>
            <person name="Pettersson U."/>
            <person name="Pop M."/>
            <person name="Ramirez J.L."/>
            <person name="Rinta J."/>
            <person name="Robertson L."/>
            <person name="Salzberg S.L."/>
            <person name="Sanchez D.O."/>
            <person name="Seyler A."/>
            <person name="Sharma R."/>
            <person name="Shetty J."/>
            <person name="Simpson A.J."/>
            <person name="Sisk E."/>
            <person name="Tammi M.T."/>
            <person name="Tarleton R."/>
            <person name="Teixeira S."/>
            <person name="Van Aken S."/>
            <person name="Vogt C."/>
            <person name="Ward P.N."/>
            <person name="Wickstead B."/>
            <person name="Wortman J."/>
            <person name="White O."/>
            <person name="Fraser C.M."/>
            <person name="Stuart K.D."/>
            <person name="Andersson B."/>
        </authorList>
    </citation>
    <scope>NUCLEOTIDE SEQUENCE [LARGE SCALE GENOMIC DNA]</scope>
    <source>
        <strain evidence="3 4">CL Brener</strain>
    </source>
</reference>
<name>Q4CTF8_TRYCC</name>
<dbReference type="EMBL" id="AAHK01001997">
    <property type="protein sequence ID" value="EAN83561.1"/>
    <property type="molecule type" value="Genomic_DNA"/>
</dbReference>
<dbReference type="KEGG" id="tcr:510417.40"/>
<keyword evidence="2" id="KW-0732">Signal</keyword>
<gene>
    <name evidence="3" type="ORF">Tc00.1047053510417.40</name>
</gene>